<dbReference type="Proteomes" id="UP001256400">
    <property type="component" value="Chromosome"/>
</dbReference>
<dbReference type="STRING" id="487316.BEN76_13810"/>
<feature type="transmembrane region" description="Helical" evidence="6">
    <location>
        <begin position="109"/>
        <end position="127"/>
    </location>
</feature>
<proteinExistence type="predicted"/>
<dbReference type="EMBL" id="CP016896">
    <property type="protein sequence ID" value="APV37029.1"/>
    <property type="molecule type" value="Genomic_DNA"/>
</dbReference>
<protein>
    <submittedName>
        <fullName evidence="8">LysE family transporter</fullName>
    </submittedName>
    <submittedName>
        <fullName evidence="7">Threonine transporter RhtB</fullName>
    </submittedName>
</protein>
<keyword evidence="4 6" id="KW-1133">Transmembrane helix</keyword>
<dbReference type="InterPro" id="IPR001123">
    <property type="entry name" value="LeuE-type"/>
</dbReference>
<dbReference type="KEGG" id="asol:BEN76_13810"/>
<evidence type="ECO:0000256" key="4">
    <source>
        <dbReference type="ARBA" id="ARBA00022989"/>
    </source>
</evidence>
<feature type="transmembrane region" description="Helical" evidence="6">
    <location>
        <begin position="176"/>
        <end position="195"/>
    </location>
</feature>
<organism evidence="7 9">
    <name type="scientific">Acinetobacter soli</name>
    <dbReference type="NCBI Taxonomy" id="487316"/>
    <lineage>
        <taxon>Bacteria</taxon>
        <taxon>Pseudomonadati</taxon>
        <taxon>Pseudomonadota</taxon>
        <taxon>Gammaproteobacteria</taxon>
        <taxon>Moraxellales</taxon>
        <taxon>Moraxellaceae</taxon>
        <taxon>Acinetobacter</taxon>
    </lineage>
</organism>
<dbReference type="Proteomes" id="UP000185674">
    <property type="component" value="Chromosome"/>
</dbReference>
<accession>A0A1P8ELF0</accession>
<keyword evidence="3 6" id="KW-0812">Transmembrane</keyword>
<evidence type="ECO:0000256" key="1">
    <source>
        <dbReference type="ARBA" id="ARBA00004651"/>
    </source>
</evidence>
<feature type="transmembrane region" description="Helical" evidence="6">
    <location>
        <begin position="38"/>
        <end position="59"/>
    </location>
</feature>
<dbReference type="GO" id="GO:0033228">
    <property type="term" value="P:cysteine export across plasma membrane"/>
    <property type="evidence" value="ECO:0007669"/>
    <property type="project" value="TreeGrafter"/>
</dbReference>
<keyword evidence="5 6" id="KW-0472">Membrane</keyword>
<dbReference type="GO" id="GO:0015171">
    <property type="term" value="F:amino acid transmembrane transporter activity"/>
    <property type="evidence" value="ECO:0007669"/>
    <property type="project" value="TreeGrafter"/>
</dbReference>
<evidence type="ECO:0000256" key="2">
    <source>
        <dbReference type="ARBA" id="ARBA00022475"/>
    </source>
</evidence>
<dbReference type="Pfam" id="PF01810">
    <property type="entry name" value="LysE"/>
    <property type="match status" value="1"/>
</dbReference>
<evidence type="ECO:0000256" key="5">
    <source>
        <dbReference type="ARBA" id="ARBA00023136"/>
    </source>
</evidence>
<feature type="transmembrane region" description="Helical" evidence="6">
    <location>
        <begin position="65"/>
        <end position="89"/>
    </location>
</feature>
<dbReference type="PANTHER" id="PTHR30086:SF20">
    <property type="entry name" value="ARGININE EXPORTER PROTEIN ARGO-RELATED"/>
    <property type="match status" value="1"/>
</dbReference>
<gene>
    <name evidence="7" type="ORF">BEN76_13810</name>
    <name evidence="8" type="ORF">RHP80_03690</name>
</gene>
<feature type="transmembrane region" description="Helical" evidence="6">
    <location>
        <begin position="6"/>
        <end position="26"/>
    </location>
</feature>
<dbReference type="PANTHER" id="PTHR30086">
    <property type="entry name" value="ARGININE EXPORTER PROTEIN ARGO"/>
    <property type="match status" value="1"/>
</dbReference>
<dbReference type="GeneID" id="67512494"/>
<dbReference type="AlphaFoldDB" id="A0A1P8ELF0"/>
<sequence>MIESWFFVIAMIAVLLIPGPTNALLASAAHQQGIVKTAYAVPAEWLGYIYGISLWAIFIHLGEPIWPALIPILHTISAMYVIWLAFNLWKSSHLERHSQQHISIKPRQIFFASLKNPKALLFAAGIFPPETWESLYNTVHVFILFSLILLPVAFFWMCFGRALLAGNVRGVRAEHLYKGSALLLVVCMLPVIFRFF</sequence>
<dbReference type="eggNOG" id="COG1280">
    <property type="taxonomic scope" value="Bacteria"/>
</dbReference>
<evidence type="ECO:0000313" key="9">
    <source>
        <dbReference type="Proteomes" id="UP000185674"/>
    </source>
</evidence>
<dbReference type="EMBL" id="CP134206">
    <property type="protein sequence ID" value="WND06265.1"/>
    <property type="molecule type" value="Genomic_DNA"/>
</dbReference>
<name>A0A1P8ELF0_9GAMM</name>
<reference evidence="7 9" key="1">
    <citation type="submission" date="2016-08" db="EMBL/GenBank/DDBJ databases">
        <title>Complete genome sequence of Acinetobacter baylyi strain GFJ2.</title>
        <authorList>
            <person name="Tabata M."/>
            <person name="Kuboki S."/>
            <person name="Gibu N."/>
            <person name="Kinouchi Y."/>
            <person name="Vangnai A."/>
            <person name="Kasai D."/>
            <person name="Fukuda M."/>
        </authorList>
    </citation>
    <scope>NUCLEOTIDE SEQUENCE [LARGE SCALE GENOMIC DNA]</scope>
    <source>
        <strain evidence="7 9">GFJ2</strain>
    </source>
</reference>
<evidence type="ECO:0000256" key="6">
    <source>
        <dbReference type="SAM" id="Phobius"/>
    </source>
</evidence>
<comment type="subcellular location">
    <subcellularLocation>
        <location evidence="1">Cell membrane</location>
        <topology evidence="1">Multi-pass membrane protein</topology>
    </subcellularLocation>
</comment>
<dbReference type="GO" id="GO:0005886">
    <property type="term" value="C:plasma membrane"/>
    <property type="evidence" value="ECO:0007669"/>
    <property type="project" value="UniProtKB-SubCell"/>
</dbReference>
<feature type="transmembrane region" description="Helical" evidence="6">
    <location>
        <begin position="139"/>
        <end position="164"/>
    </location>
</feature>
<evidence type="ECO:0000256" key="3">
    <source>
        <dbReference type="ARBA" id="ARBA00022692"/>
    </source>
</evidence>
<evidence type="ECO:0000313" key="7">
    <source>
        <dbReference type="EMBL" id="APV37029.1"/>
    </source>
</evidence>
<evidence type="ECO:0000313" key="8">
    <source>
        <dbReference type="EMBL" id="WND06265.1"/>
    </source>
</evidence>
<keyword evidence="2" id="KW-1003">Cell membrane</keyword>
<dbReference type="RefSeq" id="WP_004941627.1">
    <property type="nucleotide sequence ID" value="NZ_BBNM01000008.1"/>
</dbReference>
<reference evidence="8" key="2">
    <citation type="submission" date="2023-09" db="EMBL/GenBank/DDBJ databases">
        <title>Acinetobacter soli.</title>
        <authorList>
            <person name="Kim B."/>
            <person name="Kim D."/>
            <person name="Park D."/>
        </authorList>
    </citation>
    <scope>NUCLEOTIDE SEQUENCE</scope>
    <source>
        <strain evidence="8">2023.05</strain>
    </source>
</reference>